<dbReference type="PROSITE" id="PS50090">
    <property type="entry name" value="MYB_LIKE"/>
    <property type="match status" value="3"/>
</dbReference>
<name>A0A1V9YLZ6_ACHHY</name>
<evidence type="ECO:0000259" key="3">
    <source>
        <dbReference type="PROSITE" id="PS50090"/>
    </source>
</evidence>
<dbReference type="GO" id="GO:0000981">
    <property type="term" value="F:DNA-binding transcription factor activity, RNA polymerase II-specific"/>
    <property type="evidence" value="ECO:0007669"/>
    <property type="project" value="TreeGrafter"/>
</dbReference>
<feature type="domain" description="Myb-like" evidence="3">
    <location>
        <begin position="265"/>
        <end position="318"/>
    </location>
</feature>
<feature type="domain" description="HTH myb-type" evidence="4">
    <location>
        <begin position="212"/>
        <end position="264"/>
    </location>
</feature>
<evidence type="ECO:0000256" key="2">
    <source>
        <dbReference type="ARBA" id="ARBA00023125"/>
    </source>
</evidence>
<comment type="caution">
    <text evidence="5">The sequence shown here is derived from an EMBL/GenBank/DDBJ whole genome shotgun (WGS) entry which is preliminary data.</text>
</comment>
<dbReference type="STRING" id="1202772.A0A1V9YLZ6"/>
<dbReference type="AlphaFoldDB" id="A0A1V9YLZ6"/>
<dbReference type="CDD" id="cd00167">
    <property type="entry name" value="SANT"/>
    <property type="match status" value="3"/>
</dbReference>
<protein>
    <submittedName>
        <fullName evidence="5">Myblike DNA-binding domain containing protein</fullName>
    </submittedName>
</protein>
<reference evidence="5 6" key="1">
    <citation type="journal article" date="2014" name="Genome Biol. Evol.">
        <title>The secreted proteins of Achlya hypogyna and Thraustotheca clavata identify the ancestral oomycete secretome and reveal gene acquisitions by horizontal gene transfer.</title>
        <authorList>
            <person name="Misner I."/>
            <person name="Blouin N."/>
            <person name="Leonard G."/>
            <person name="Richards T.A."/>
            <person name="Lane C.E."/>
        </authorList>
    </citation>
    <scope>NUCLEOTIDE SEQUENCE [LARGE SCALE GENOMIC DNA]</scope>
    <source>
        <strain evidence="5 6">ATCC 48635</strain>
    </source>
</reference>
<evidence type="ECO:0000313" key="5">
    <source>
        <dbReference type="EMBL" id="OQR86733.1"/>
    </source>
</evidence>
<dbReference type="EMBL" id="JNBR01001486">
    <property type="protein sequence ID" value="OQR86733.1"/>
    <property type="molecule type" value="Genomic_DNA"/>
</dbReference>
<evidence type="ECO:0000256" key="1">
    <source>
        <dbReference type="ARBA" id="ARBA00022737"/>
    </source>
</evidence>
<evidence type="ECO:0000313" key="6">
    <source>
        <dbReference type="Proteomes" id="UP000243579"/>
    </source>
</evidence>
<organism evidence="5 6">
    <name type="scientific">Achlya hypogyna</name>
    <name type="common">Oomycete</name>
    <name type="synonym">Protoachlya hypogyna</name>
    <dbReference type="NCBI Taxonomy" id="1202772"/>
    <lineage>
        <taxon>Eukaryota</taxon>
        <taxon>Sar</taxon>
        <taxon>Stramenopiles</taxon>
        <taxon>Oomycota</taxon>
        <taxon>Saprolegniomycetes</taxon>
        <taxon>Saprolegniales</taxon>
        <taxon>Achlyaceae</taxon>
        <taxon>Achlya</taxon>
    </lineage>
</organism>
<accession>A0A1V9YLZ6</accession>
<dbReference type="Pfam" id="PF00249">
    <property type="entry name" value="Myb_DNA-binding"/>
    <property type="match status" value="1"/>
</dbReference>
<dbReference type="SMART" id="SM00717">
    <property type="entry name" value="SANT"/>
    <property type="match status" value="3"/>
</dbReference>
<keyword evidence="2 5" id="KW-0238">DNA-binding</keyword>
<dbReference type="OrthoDB" id="2143914at2759"/>
<dbReference type="PROSITE" id="PS51294">
    <property type="entry name" value="HTH_MYB"/>
    <property type="match status" value="3"/>
</dbReference>
<dbReference type="InterPro" id="IPR009057">
    <property type="entry name" value="Homeodomain-like_sf"/>
</dbReference>
<keyword evidence="1" id="KW-0677">Repeat</keyword>
<dbReference type="GO" id="GO:0000978">
    <property type="term" value="F:RNA polymerase II cis-regulatory region sequence-specific DNA binding"/>
    <property type="evidence" value="ECO:0007669"/>
    <property type="project" value="TreeGrafter"/>
</dbReference>
<dbReference type="GO" id="GO:0005634">
    <property type="term" value="C:nucleus"/>
    <property type="evidence" value="ECO:0007669"/>
    <property type="project" value="TreeGrafter"/>
</dbReference>
<feature type="domain" description="Myb-like" evidence="3">
    <location>
        <begin position="319"/>
        <end position="369"/>
    </location>
</feature>
<feature type="domain" description="Myb-like" evidence="3">
    <location>
        <begin position="212"/>
        <end position="264"/>
    </location>
</feature>
<dbReference type="InterPro" id="IPR001005">
    <property type="entry name" value="SANT/Myb"/>
</dbReference>
<dbReference type="Gene3D" id="1.10.10.60">
    <property type="entry name" value="Homeodomain-like"/>
    <property type="match status" value="3"/>
</dbReference>
<dbReference type="Proteomes" id="UP000243579">
    <property type="component" value="Unassembled WGS sequence"/>
</dbReference>
<dbReference type="PANTHER" id="PTHR45614">
    <property type="entry name" value="MYB PROTEIN-RELATED"/>
    <property type="match status" value="1"/>
</dbReference>
<gene>
    <name evidence="5" type="ORF">ACHHYP_09995</name>
</gene>
<feature type="domain" description="HTH myb-type" evidence="4">
    <location>
        <begin position="265"/>
        <end position="322"/>
    </location>
</feature>
<sequence>MSCVARPSPKRRVSKAGFEDANALGLLLDSFATNSPKRHNYMSYDEPPAYPKSVSLLRQVPFKVLAPEKTPLAVEQSSMNALFEAVENPKTDNTLFTPTNSSSGDFEDLHDTNLDFLSNSPEYGADSLSPAPFEQDAATLDLSEASFDLAACIPTPTPMQEIHSAMYSLADNPGLMGYRRLPLPAYPGMFDGMDPSQLQHHPVQHHHTLLGAPVVHPGTWCEKEDKQLRKAIKNLGTKNWKQIAMMLGTGKSDVQCIHRWNKVLKPGLLKGAWSAEEDDVLRSLMLKYGVGNIRWADVANHIQGRTGKQCRERWRNCLSPDINKGEWTAMEDEVMFRAQQRMGNRWSEIAKLLPGRTENAIKNRWNSSARKNWFSKQAAGGSLTADEIKALDEDCDSTAETASPAPSSVAGEDTNFNFQDLAMAVESSSSHRGRSDSVGSASISSSTGDLEFLVDDAGFADGLLSTLGAGDLMDADLSLLFDAVEQDFALPCDEDDASTTTAA</sequence>
<keyword evidence="6" id="KW-1185">Reference proteome</keyword>
<dbReference type="Pfam" id="PF13921">
    <property type="entry name" value="Myb_DNA-bind_6"/>
    <property type="match status" value="1"/>
</dbReference>
<dbReference type="FunFam" id="1.10.10.60:FF:000010">
    <property type="entry name" value="Transcriptional activator Myb isoform A"/>
    <property type="match status" value="1"/>
</dbReference>
<dbReference type="InterPro" id="IPR017930">
    <property type="entry name" value="Myb_dom"/>
</dbReference>
<evidence type="ECO:0000259" key="4">
    <source>
        <dbReference type="PROSITE" id="PS51294"/>
    </source>
</evidence>
<feature type="domain" description="HTH myb-type" evidence="4">
    <location>
        <begin position="323"/>
        <end position="373"/>
    </location>
</feature>
<proteinExistence type="predicted"/>
<dbReference type="PANTHER" id="PTHR45614:SF25">
    <property type="entry name" value="MYB PROTEIN"/>
    <property type="match status" value="1"/>
</dbReference>
<dbReference type="InterPro" id="IPR050560">
    <property type="entry name" value="MYB_TF"/>
</dbReference>
<dbReference type="SUPFAM" id="SSF46689">
    <property type="entry name" value="Homeodomain-like"/>
    <property type="match status" value="2"/>
</dbReference>